<dbReference type="GO" id="GO:0032040">
    <property type="term" value="C:small-subunit processome"/>
    <property type="evidence" value="ECO:0007669"/>
    <property type="project" value="TreeGrafter"/>
</dbReference>
<accession>A0A5C3QZF5</accession>
<dbReference type="Gene3D" id="3.90.550.20">
    <property type="match status" value="1"/>
</dbReference>
<protein>
    <recommendedName>
        <fullName evidence="6">Glycosyltransferase family 32 protein</fullName>
    </recommendedName>
</protein>
<dbReference type="GO" id="GO:0000462">
    <property type="term" value="P:maturation of SSU-rRNA from tricistronic rRNA transcript (SSU-rRNA, 5.8S rRNA, LSU-rRNA)"/>
    <property type="evidence" value="ECO:0007669"/>
    <property type="project" value="TreeGrafter"/>
</dbReference>
<dbReference type="OrthoDB" id="108365at2759"/>
<sequence length="736" mass="83931">MPPSIYFPQTNPSHAQRDRLYPFSNGNLPSAVNEKLHNRHFGPWVLTRTVPLPGSRKRRLRVCYPNTSRVHQFAVARFGQKKGTLVFGLLLLLCIVLILGGLFSGVRAVVRNDSTLVFRREELQRIWKWEIESGHYPSRREIPPQLLLNQEYNNPSLPPPQGSTARSPTSGVTSTNPMGPRRRYLNANNFTESIEYPPRPVPGSVADLDRIMDHCDFSQKKYVRDCHEFLRAGAGLDNTIRFRRAGSEEMSYIYVEEADNTTAPFVITPPDQPATTGTPLPELKLKAGVEWEAPLKLDAPDTYRPHYDLPNPPCDEDSPRIFHMFWAGPFTDKPYMAILSFLFTQNTGLHLPRGSIDDKVCRPQLWLWINPGSASSVPNQSITREMFDSLKSNPWSAPFLHPRFKDVVNFKLWNTTEQLDGIPEIKNDWAKLTSLFNSGGHKYNVPIPVAEGEEEEGMTATTTRARSKDEQRAGSQSASTYDKLSVIMSDIARFVLCHQYGGIYLDADTIFLRDWEELWGWKGAFAYRWSRLPRYNTAVLRLGKKSALGSFIFRTALKNDMDVHPFKLSVYAKQAMVDNLLLRLPDALFDPAWLNTEDYQLDRPAQPLFTTFLAFFDTPAPDNGSPASLGFSGFFRGAFSYHFHNYWWKPFDPARNWPDLGPRFIAGEKKARKEALASATLKAQLNTPPDVDTVTAFADRLEDDKRDLDWATVMKRTFESYMRGERPNMYGESLVW</sequence>
<organism evidence="4 5">
    <name type="scientific">Pterulicium gracile</name>
    <dbReference type="NCBI Taxonomy" id="1884261"/>
    <lineage>
        <taxon>Eukaryota</taxon>
        <taxon>Fungi</taxon>
        <taxon>Dikarya</taxon>
        <taxon>Basidiomycota</taxon>
        <taxon>Agaricomycotina</taxon>
        <taxon>Agaricomycetes</taxon>
        <taxon>Agaricomycetidae</taxon>
        <taxon>Agaricales</taxon>
        <taxon>Pleurotineae</taxon>
        <taxon>Pterulaceae</taxon>
        <taxon>Pterulicium</taxon>
    </lineage>
</organism>
<dbReference type="PANTHER" id="PTHR22851:SF1">
    <property type="entry name" value="GLYCOSYLTRANSFERASE FAMILY 32 PROTEIN"/>
    <property type="match status" value="1"/>
</dbReference>
<keyword evidence="3" id="KW-0812">Transmembrane</keyword>
<keyword evidence="3" id="KW-0472">Membrane</keyword>
<evidence type="ECO:0000256" key="2">
    <source>
        <dbReference type="SAM" id="MobiDB-lite"/>
    </source>
</evidence>
<evidence type="ECO:0000256" key="1">
    <source>
        <dbReference type="ARBA" id="ARBA00009003"/>
    </source>
</evidence>
<dbReference type="EMBL" id="ML178815">
    <property type="protein sequence ID" value="TFL06727.1"/>
    <property type="molecule type" value="Genomic_DNA"/>
</dbReference>
<dbReference type="SUPFAM" id="SSF53448">
    <property type="entry name" value="Nucleotide-diphospho-sugar transferases"/>
    <property type="match status" value="1"/>
</dbReference>
<proteinExistence type="inferred from homology"/>
<keyword evidence="5" id="KW-1185">Reference proteome</keyword>
<name>A0A5C3QZF5_9AGAR</name>
<evidence type="ECO:0000256" key="3">
    <source>
        <dbReference type="SAM" id="Phobius"/>
    </source>
</evidence>
<feature type="transmembrane region" description="Helical" evidence="3">
    <location>
        <begin position="85"/>
        <end position="110"/>
    </location>
</feature>
<dbReference type="InterPro" id="IPR007577">
    <property type="entry name" value="GlycoTrfase_DXD_sugar-bd_CS"/>
</dbReference>
<comment type="similarity">
    <text evidence="1">Belongs to the glycosyltransferase 32 family.</text>
</comment>
<dbReference type="InterPro" id="IPR029044">
    <property type="entry name" value="Nucleotide-diphossugar_trans"/>
</dbReference>
<dbReference type="Proteomes" id="UP000305067">
    <property type="component" value="Unassembled WGS sequence"/>
</dbReference>
<evidence type="ECO:0000313" key="5">
    <source>
        <dbReference type="Proteomes" id="UP000305067"/>
    </source>
</evidence>
<feature type="region of interest" description="Disordered" evidence="2">
    <location>
        <begin position="150"/>
        <end position="182"/>
    </location>
</feature>
<dbReference type="PANTHER" id="PTHR22851">
    <property type="entry name" value="U3 SMALL NUCLEOLAR RNA U3 SNORNA ASSOCIATED PROTEIN"/>
    <property type="match status" value="1"/>
</dbReference>
<keyword evidence="3" id="KW-1133">Transmembrane helix</keyword>
<evidence type="ECO:0008006" key="6">
    <source>
        <dbReference type="Google" id="ProtNLM"/>
    </source>
</evidence>
<dbReference type="InterPro" id="IPR051733">
    <property type="entry name" value="WD_repeat_DCAF13/WDSOF1"/>
</dbReference>
<evidence type="ECO:0000313" key="4">
    <source>
        <dbReference type="EMBL" id="TFL06727.1"/>
    </source>
</evidence>
<dbReference type="STRING" id="1884261.A0A5C3QZF5"/>
<feature type="region of interest" description="Disordered" evidence="2">
    <location>
        <begin position="452"/>
        <end position="476"/>
    </location>
</feature>
<dbReference type="AlphaFoldDB" id="A0A5C3QZF5"/>
<gene>
    <name evidence="4" type="ORF">BDV98DRAFT_559886</name>
</gene>
<reference evidence="4 5" key="1">
    <citation type="journal article" date="2019" name="Nat. Ecol. Evol.">
        <title>Megaphylogeny resolves global patterns of mushroom evolution.</title>
        <authorList>
            <person name="Varga T."/>
            <person name="Krizsan K."/>
            <person name="Foldi C."/>
            <person name="Dima B."/>
            <person name="Sanchez-Garcia M."/>
            <person name="Sanchez-Ramirez S."/>
            <person name="Szollosi G.J."/>
            <person name="Szarkandi J.G."/>
            <person name="Papp V."/>
            <person name="Albert L."/>
            <person name="Andreopoulos W."/>
            <person name="Angelini C."/>
            <person name="Antonin V."/>
            <person name="Barry K.W."/>
            <person name="Bougher N.L."/>
            <person name="Buchanan P."/>
            <person name="Buyck B."/>
            <person name="Bense V."/>
            <person name="Catcheside P."/>
            <person name="Chovatia M."/>
            <person name="Cooper J."/>
            <person name="Damon W."/>
            <person name="Desjardin D."/>
            <person name="Finy P."/>
            <person name="Geml J."/>
            <person name="Haridas S."/>
            <person name="Hughes K."/>
            <person name="Justo A."/>
            <person name="Karasinski D."/>
            <person name="Kautmanova I."/>
            <person name="Kiss B."/>
            <person name="Kocsube S."/>
            <person name="Kotiranta H."/>
            <person name="LaButti K.M."/>
            <person name="Lechner B.E."/>
            <person name="Liimatainen K."/>
            <person name="Lipzen A."/>
            <person name="Lukacs Z."/>
            <person name="Mihaltcheva S."/>
            <person name="Morgado L.N."/>
            <person name="Niskanen T."/>
            <person name="Noordeloos M.E."/>
            <person name="Ohm R.A."/>
            <person name="Ortiz-Santana B."/>
            <person name="Ovrebo C."/>
            <person name="Racz N."/>
            <person name="Riley R."/>
            <person name="Savchenko A."/>
            <person name="Shiryaev A."/>
            <person name="Soop K."/>
            <person name="Spirin V."/>
            <person name="Szebenyi C."/>
            <person name="Tomsovsky M."/>
            <person name="Tulloss R.E."/>
            <person name="Uehling J."/>
            <person name="Grigoriev I.V."/>
            <person name="Vagvolgyi C."/>
            <person name="Papp T."/>
            <person name="Martin F.M."/>
            <person name="Miettinen O."/>
            <person name="Hibbett D.S."/>
            <person name="Nagy L.G."/>
        </authorList>
    </citation>
    <scope>NUCLEOTIDE SEQUENCE [LARGE SCALE GENOMIC DNA]</scope>
    <source>
        <strain evidence="4 5">CBS 309.79</strain>
    </source>
</reference>
<dbReference type="Pfam" id="PF04488">
    <property type="entry name" value="Gly_transf_sug"/>
    <property type="match status" value="1"/>
</dbReference>
<feature type="compositionally biased region" description="Polar residues" evidence="2">
    <location>
        <begin position="162"/>
        <end position="177"/>
    </location>
</feature>